<evidence type="ECO:0000313" key="3">
    <source>
        <dbReference type="Proteomes" id="UP000472276"/>
    </source>
</evidence>
<reference evidence="3" key="1">
    <citation type="submission" date="2020-03" db="EMBL/GenBank/DDBJ databases">
        <title>Evolution of repeat sequences and sex chromosomes of tilapia species revealed by chromosome-level genomes.</title>
        <authorList>
            <person name="Xu L."/>
            <person name="Tao W."/>
            <person name="Wang D."/>
            <person name="Zhou Q."/>
        </authorList>
    </citation>
    <scope>NUCLEOTIDE SEQUENCE [LARGE SCALE GENOMIC DNA]</scope>
    <source>
        <strain evidence="3">Israel</strain>
    </source>
</reference>
<evidence type="ECO:0000313" key="2">
    <source>
        <dbReference type="Ensembl" id="ENSOABP00000063758.1"/>
    </source>
</evidence>
<dbReference type="InterPro" id="IPR036397">
    <property type="entry name" value="RNaseH_sf"/>
</dbReference>
<sequence length="212" mass="24946">MDLIGKLTETNNGHQYICVFIDYFTKWPQAYPLKSKSAGEVTNCLIKFVHQFEAPKRILTDQGKEFVNSLNKRVCGLLKIKRSLCSPYHPQTNGLVEKMNGTIQRALCKVVGDHPEMWDEYLDAVMFGIRTKKQVTTKYSPYYLMFGREARYPSEIPEEFMSIPRYTESLPAIHCVLKPYQRHLMLMRVWKTLWGRRSCRKTFKSTKSCWNW</sequence>
<reference evidence="2" key="2">
    <citation type="submission" date="2025-08" db="UniProtKB">
        <authorList>
            <consortium name="Ensembl"/>
        </authorList>
    </citation>
    <scope>IDENTIFICATION</scope>
</reference>
<gene>
    <name evidence="2" type="primary">LOC120436215</name>
</gene>
<organism evidence="2 3">
    <name type="scientific">Oreochromis aureus</name>
    <name type="common">Israeli tilapia</name>
    <name type="synonym">Chromis aureus</name>
    <dbReference type="NCBI Taxonomy" id="47969"/>
    <lineage>
        <taxon>Eukaryota</taxon>
        <taxon>Metazoa</taxon>
        <taxon>Chordata</taxon>
        <taxon>Craniata</taxon>
        <taxon>Vertebrata</taxon>
        <taxon>Euteleostomi</taxon>
        <taxon>Actinopterygii</taxon>
        <taxon>Neopterygii</taxon>
        <taxon>Teleostei</taxon>
        <taxon>Neoteleostei</taxon>
        <taxon>Acanthomorphata</taxon>
        <taxon>Ovalentaria</taxon>
        <taxon>Cichlomorphae</taxon>
        <taxon>Cichliformes</taxon>
        <taxon>Cichlidae</taxon>
        <taxon>African cichlids</taxon>
        <taxon>Pseudocrenilabrinae</taxon>
        <taxon>Oreochromini</taxon>
        <taxon>Oreochromis</taxon>
    </lineage>
</organism>
<dbReference type="InterPro" id="IPR001584">
    <property type="entry name" value="Integrase_cat-core"/>
</dbReference>
<evidence type="ECO:0000259" key="1">
    <source>
        <dbReference type="PROSITE" id="PS50994"/>
    </source>
</evidence>
<reference evidence="2" key="3">
    <citation type="submission" date="2025-09" db="UniProtKB">
        <authorList>
            <consortium name="Ensembl"/>
        </authorList>
    </citation>
    <scope>IDENTIFICATION</scope>
</reference>
<dbReference type="PANTHER" id="PTHR37984:SF5">
    <property type="entry name" value="PROTEIN NYNRIN-LIKE"/>
    <property type="match status" value="1"/>
</dbReference>
<dbReference type="FunFam" id="3.30.420.10:FF:000032">
    <property type="entry name" value="Retrovirus-related Pol polyprotein from transposon 297-like Protein"/>
    <property type="match status" value="1"/>
</dbReference>
<protein>
    <recommendedName>
        <fullName evidence="1">Integrase catalytic domain-containing protein</fullName>
    </recommendedName>
</protein>
<dbReference type="GO" id="GO:0015074">
    <property type="term" value="P:DNA integration"/>
    <property type="evidence" value="ECO:0007669"/>
    <property type="project" value="InterPro"/>
</dbReference>
<name>A0AAZ1X7U8_OREAU</name>
<dbReference type="InterPro" id="IPR050951">
    <property type="entry name" value="Retrovirus_Pol_polyprotein"/>
</dbReference>
<dbReference type="InterPro" id="IPR012337">
    <property type="entry name" value="RNaseH-like_sf"/>
</dbReference>
<dbReference type="Ensembl" id="ENSOABT00000078623.1">
    <property type="protein sequence ID" value="ENSOABP00000063758.1"/>
    <property type="gene ID" value="ENSOABG00000031963.1"/>
</dbReference>
<dbReference type="GO" id="GO:0003676">
    <property type="term" value="F:nucleic acid binding"/>
    <property type="evidence" value="ECO:0007669"/>
    <property type="project" value="InterPro"/>
</dbReference>
<dbReference type="AlphaFoldDB" id="A0AAZ1X7U8"/>
<dbReference type="Proteomes" id="UP000472276">
    <property type="component" value="Unassembled WGS sequence"/>
</dbReference>
<dbReference type="SUPFAM" id="SSF53098">
    <property type="entry name" value="Ribonuclease H-like"/>
    <property type="match status" value="1"/>
</dbReference>
<accession>A0AAZ1X7U8</accession>
<dbReference type="PROSITE" id="PS50994">
    <property type="entry name" value="INTEGRASE"/>
    <property type="match status" value="1"/>
</dbReference>
<keyword evidence="3" id="KW-1185">Reference proteome</keyword>
<proteinExistence type="predicted"/>
<dbReference type="PANTHER" id="PTHR37984">
    <property type="entry name" value="PROTEIN CBG26694"/>
    <property type="match status" value="1"/>
</dbReference>
<dbReference type="Pfam" id="PF00665">
    <property type="entry name" value="rve"/>
    <property type="match status" value="1"/>
</dbReference>
<feature type="domain" description="Integrase catalytic" evidence="1">
    <location>
        <begin position="1"/>
        <end position="149"/>
    </location>
</feature>
<dbReference type="Gene3D" id="3.30.420.10">
    <property type="entry name" value="Ribonuclease H-like superfamily/Ribonuclease H"/>
    <property type="match status" value="1"/>
</dbReference>